<dbReference type="OrthoDB" id="288532at2"/>
<proteinExistence type="predicted"/>
<protein>
    <submittedName>
        <fullName evidence="1">Sulfotransferase family protein</fullName>
    </submittedName>
</protein>
<sequence>MIGHTPPFVFIHVPKTAGTSLTEALGPYGKSVSGPENRDDPYFRHASARQIRDALGPRFEGYYRFGFIRNPWDWCLSNYYFNRGMHLPYRSGTRWDTQDITPKKGYNVPRDIMEMAFPDWLDWWLETLRPSMLGLMCDETGTILVDDVFCVERIDRDFGTIKRRLGLPEDLVLHRRNVTSQREAGLLSEQFGAREARRVGDYFHREAVIGDYRCR</sequence>
<keyword evidence="2" id="KW-1185">Reference proteome</keyword>
<dbReference type="AlphaFoldDB" id="A0A318SSD1"/>
<evidence type="ECO:0000313" key="2">
    <source>
        <dbReference type="Proteomes" id="UP000248311"/>
    </source>
</evidence>
<organism evidence="1 2">
    <name type="scientific">Pseudoroseicyclus aestuarii</name>
    <dbReference type="NCBI Taxonomy" id="1795041"/>
    <lineage>
        <taxon>Bacteria</taxon>
        <taxon>Pseudomonadati</taxon>
        <taxon>Pseudomonadota</taxon>
        <taxon>Alphaproteobacteria</taxon>
        <taxon>Rhodobacterales</taxon>
        <taxon>Paracoccaceae</taxon>
        <taxon>Pseudoroseicyclus</taxon>
    </lineage>
</organism>
<name>A0A318SSD1_9RHOB</name>
<dbReference type="InterPro" id="IPR027417">
    <property type="entry name" value="P-loop_NTPase"/>
</dbReference>
<dbReference type="InterPro" id="IPR005331">
    <property type="entry name" value="Sulfotransferase"/>
</dbReference>
<accession>A0A318SSD1</accession>
<dbReference type="RefSeq" id="WP_110815270.1">
    <property type="nucleotide sequence ID" value="NZ_QJTE01000005.1"/>
</dbReference>
<comment type="caution">
    <text evidence="1">The sequence shown here is derived from an EMBL/GenBank/DDBJ whole genome shotgun (WGS) entry which is preliminary data.</text>
</comment>
<dbReference type="GO" id="GO:0008146">
    <property type="term" value="F:sulfotransferase activity"/>
    <property type="evidence" value="ECO:0007669"/>
    <property type="project" value="InterPro"/>
</dbReference>
<dbReference type="Gene3D" id="3.40.50.300">
    <property type="entry name" value="P-loop containing nucleotide triphosphate hydrolases"/>
    <property type="match status" value="1"/>
</dbReference>
<dbReference type="GO" id="GO:0016020">
    <property type="term" value="C:membrane"/>
    <property type="evidence" value="ECO:0007669"/>
    <property type="project" value="InterPro"/>
</dbReference>
<gene>
    <name evidence="1" type="ORF">DFP88_10512</name>
</gene>
<keyword evidence="1" id="KW-0808">Transferase</keyword>
<evidence type="ECO:0000313" key="1">
    <source>
        <dbReference type="EMBL" id="PYE82172.1"/>
    </source>
</evidence>
<dbReference type="SUPFAM" id="SSF52540">
    <property type="entry name" value="P-loop containing nucleoside triphosphate hydrolases"/>
    <property type="match status" value="1"/>
</dbReference>
<dbReference type="Pfam" id="PF03567">
    <property type="entry name" value="Sulfotransfer_2"/>
    <property type="match status" value="1"/>
</dbReference>
<reference evidence="1 2" key="1">
    <citation type="submission" date="2018-06" db="EMBL/GenBank/DDBJ databases">
        <title>Genomic Encyclopedia of Type Strains, Phase III (KMG-III): the genomes of soil and plant-associated and newly described type strains.</title>
        <authorList>
            <person name="Whitman W."/>
        </authorList>
    </citation>
    <scope>NUCLEOTIDE SEQUENCE [LARGE SCALE GENOMIC DNA]</scope>
    <source>
        <strain evidence="1 2">CECT 9025</strain>
    </source>
</reference>
<dbReference type="EMBL" id="QJTE01000005">
    <property type="protein sequence ID" value="PYE82172.1"/>
    <property type="molecule type" value="Genomic_DNA"/>
</dbReference>
<dbReference type="Proteomes" id="UP000248311">
    <property type="component" value="Unassembled WGS sequence"/>
</dbReference>